<evidence type="ECO:0000313" key="2">
    <source>
        <dbReference type="EMBL" id="AZS16086.1"/>
    </source>
</evidence>
<feature type="compositionally biased region" description="Basic and acidic residues" evidence="1">
    <location>
        <begin position="122"/>
        <end position="134"/>
    </location>
</feature>
<feature type="compositionally biased region" description="Basic and acidic residues" evidence="1">
    <location>
        <begin position="77"/>
        <end position="95"/>
    </location>
</feature>
<protein>
    <recommendedName>
        <fullName evidence="4">Endolytic transglycosylase MltG</fullName>
    </recommendedName>
</protein>
<evidence type="ECO:0008006" key="4">
    <source>
        <dbReference type="Google" id="ProtNLM"/>
    </source>
</evidence>
<feature type="region of interest" description="Disordered" evidence="1">
    <location>
        <begin position="64"/>
        <end position="134"/>
    </location>
</feature>
<organism evidence="2 3">
    <name type="scientific">Paenibacillus lutimineralis</name>
    <dbReference type="NCBI Taxonomy" id="2707005"/>
    <lineage>
        <taxon>Bacteria</taxon>
        <taxon>Bacillati</taxon>
        <taxon>Bacillota</taxon>
        <taxon>Bacilli</taxon>
        <taxon>Bacillales</taxon>
        <taxon>Paenibacillaceae</taxon>
        <taxon>Paenibacillus</taxon>
    </lineage>
</organism>
<dbReference type="Gene3D" id="3.30.1490.480">
    <property type="entry name" value="Endolytic murein transglycosylase"/>
    <property type="match status" value="1"/>
</dbReference>
<keyword evidence="3" id="KW-1185">Reference proteome</keyword>
<sequence>MIKNRHFMMGLGVGLIVGALLLQLMLIGQEGSGKLWTKEQVEQAAALLNLKVVEHDDELLTKEEWEAQSGQATGLDEDLKLESKDNKADAPEDPKAPSLPDTPATTDGGTKDTAKTTSPETPKTDAPEEPKKPEAAEVQYKISYGNTLTNVADGLHKKGVIANKNEFIKQAKARKINSKIRTGTYSFQVGEDYDSIIDKIIAPR</sequence>
<gene>
    <name evidence="2" type="ORF">EI981_17680</name>
</gene>
<dbReference type="AlphaFoldDB" id="A0A3S9V0M8"/>
<proteinExistence type="predicted"/>
<evidence type="ECO:0000256" key="1">
    <source>
        <dbReference type="SAM" id="MobiDB-lite"/>
    </source>
</evidence>
<accession>A0A3S9V0M8</accession>
<evidence type="ECO:0000313" key="3">
    <source>
        <dbReference type="Proteomes" id="UP000270678"/>
    </source>
</evidence>
<dbReference type="RefSeq" id="WP_127000360.1">
    <property type="nucleotide sequence ID" value="NZ_CP034346.1"/>
</dbReference>
<reference evidence="3" key="1">
    <citation type="submission" date="2018-12" db="EMBL/GenBank/DDBJ databases">
        <title>Complete genome sequence of Paenibacillus sp. MBLB1234.</title>
        <authorList>
            <person name="Nam Y.-D."/>
            <person name="Kang J."/>
            <person name="Chung W.-H."/>
            <person name="Park Y.S."/>
        </authorList>
    </citation>
    <scope>NUCLEOTIDE SEQUENCE [LARGE SCALE GENOMIC DNA]</scope>
    <source>
        <strain evidence="3">MBLB1234</strain>
    </source>
</reference>
<dbReference type="EMBL" id="CP034346">
    <property type="protein sequence ID" value="AZS16086.1"/>
    <property type="molecule type" value="Genomic_DNA"/>
</dbReference>
<name>A0A3S9V0M8_9BACL</name>
<dbReference type="KEGG" id="plut:EI981_17680"/>
<dbReference type="Proteomes" id="UP000270678">
    <property type="component" value="Chromosome"/>
</dbReference>
<dbReference type="OrthoDB" id="2680673at2"/>